<accession>A0ABV8D2I0</accession>
<dbReference type="Proteomes" id="UP001595901">
    <property type="component" value="Unassembled WGS sequence"/>
</dbReference>
<keyword evidence="1" id="KW-0812">Transmembrane</keyword>
<protein>
    <submittedName>
        <fullName evidence="2">Uncharacterized protein</fullName>
    </submittedName>
</protein>
<name>A0ABV8D2I0_9STRE</name>
<keyword evidence="1" id="KW-0472">Membrane</keyword>
<evidence type="ECO:0000313" key="3">
    <source>
        <dbReference type="Proteomes" id="UP001595901"/>
    </source>
</evidence>
<sequence>MNNNTDQLKSFAKICGYLGVIGGIISLVLTIVILAGARISIYFGLLGYPVFLFRLAMLVLGIVGTVKFNADKRVPTAAHILLTAGLIAGLIFGPIGDICIIIAGAIYLSSLKKINDNNSNQLFQ</sequence>
<reference evidence="3" key="1">
    <citation type="journal article" date="2019" name="Int. J. Syst. Evol. Microbiol.">
        <title>The Global Catalogue of Microorganisms (GCM) 10K type strain sequencing project: providing services to taxonomists for standard genome sequencing and annotation.</title>
        <authorList>
            <consortium name="The Broad Institute Genomics Platform"/>
            <consortium name="The Broad Institute Genome Sequencing Center for Infectious Disease"/>
            <person name="Wu L."/>
            <person name="Ma J."/>
        </authorList>
    </citation>
    <scope>NUCLEOTIDE SEQUENCE [LARGE SCALE GENOMIC DNA]</scope>
    <source>
        <strain evidence="3">CCUG 58728</strain>
    </source>
</reference>
<dbReference type="EMBL" id="JBHSAC010000059">
    <property type="protein sequence ID" value="MFC3932534.1"/>
    <property type="molecule type" value="Genomic_DNA"/>
</dbReference>
<evidence type="ECO:0000313" key="2">
    <source>
        <dbReference type="EMBL" id="MFC3932534.1"/>
    </source>
</evidence>
<keyword evidence="1" id="KW-1133">Transmembrane helix</keyword>
<feature type="transmembrane region" description="Helical" evidence="1">
    <location>
        <begin position="78"/>
        <end position="108"/>
    </location>
</feature>
<feature type="transmembrane region" description="Helical" evidence="1">
    <location>
        <begin position="14"/>
        <end position="35"/>
    </location>
</feature>
<dbReference type="RefSeq" id="WP_380432016.1">
    <property type="nucleotide sequence ID" value="NZ_JBHSAC010000059.1"/>
</dbReference>
<gene>
    <name evidence="2" type="ORF">ACFOSE_07145</name>
</gene>
<keyword evidence="3" id="KW-1185">Reference proteome</keyword>
<feature type="transmembrane region" description="Helical" evidence="1">
    <location>
        <begin position="41"/>
        <end position="66"/>
    </location>
</feature>
<proteinExistence type="predicted"/>
<evidence type="ECO:0000256" key="1">
    <source>
        <dbReference type="SAM" id="Phobius"/>
    </source>
</evidence>
<comment type="caution">
    <text evidence="2">The sequence shown here is derived from an EMBL/GenBank/DDBJ whole genome shotgun (WGS) entry which is preliminary data.</text>
</comment>
<organism evidence="2 3">
    <name type="scientific">Streptococcus dentapri</name>
    <dbReference type="NCBI Taxonomy" id="573564"/>
    <lineage>
        <taxon>Bacteria</taxon>
        <taxon>Bacillati</taxon>
        <taxon>Bacillota</taxon>
        <taxon>Bacilli</taxon>
        <taxon>Lactobacillales</taxon>
        <taxon>Streptococcaceae</taxon>
        <taxon>Streptococcus</taxon>
    </lineage>
</organism>